<organism evidence="1 2">
    <name type="scientific">Scylla paramamosain</name>
    <name type="common">Mud crab</name>
    <dbReference type="NCBI Taxonomy" id="85552"/>
    <lineage>
        <taxon>Eukaryota</taxon>
        <taxon>Metazoa</taxon>
        <taxon>Ecdysozoa</taxon>
        <taxon>Arthropoda</taxon>
        <taxon>Crustacea</taxon>
        <taxon>Multicrustacea</taxon>
        <taxon>Malacostraca</taxon>
        <taxon>Eumalacostraca</taxon>
        <taxon>Eucarida</taxon>
        <taxon>Decapoda</taxon>
        <taxon>Pleocyemata</taxon>
        <taxon>Brachyura</taxon>
        <taxon>Eubrachyura</taxon>
        <taxon>Portunoidea</taxon>
        <taxon>Portunidae</taxon>
        <taxon>Portuninae</taxon>
        <taxon>Scylla</taxon>
    </lineage>
</organism>
<comment type="caution">
    <text evidence="1">The sequence shown here is derived from an EMBL/GenBank/DDBJ whole genome shotgun (WGS) entry which is preliminary data.</text>
</comment>
<evidence type="ECO:0000313" key="2">
    <source>
        <dbReference type="Proteomes" id="UP001487740"/>
    </source>
</evidence>
<proteinExistence type="predicted"/>
<dbReference type="EMBL" id="JARAKH010000046">
    <property type="protein sequence ID" value="KAK8377983.1"/>
    <property type="molecule type" value="Genomic_DNA"/>
</dbReference>
<reference evidence="1 2" key="1">
    <citation type="submission" date="2023-03" db="EMBL/GenBank/DDBJ databases">
        <title>High-quality genome of Scylla paramamosain provides insights in environmental adaptation.</title>
        <authorList>
            <person name="Zhang L."/>
        </authorList>
    </citation>
    <scope>NUCLEOTIDE SEQUENCE [LARGE SCALE GENOMIC DNA]</scope>
    <source>
        <strain evidence="1">LZ_2023a</strain>
        <tissue evidence="1">Muscle</tissue>
    </source>
</reference>
<dbReference type="Proteomes" id="UP001487740">
    <property type="component" value="Unassembled WGS sequence"/>
</dbReference>
<evidence type="ECO:0000313" key="1">
    <source>
        <dbReference type="EMBL" id="KAK8377983.1"/>
    </source>
</evidence>
<name>A0AAW0SRI1_SCYPA</name>
<sequence>MSEAAYGWAGKGETGVEWSELPLGSAMVTAEGQSASGSGLSTVWLLLGWLPPDCCNFKEESPRHRCPGDATASWITKIHKAA</sequence>
<dbReference type="AlphaFoldDB" id="A0AAW0SRI1"/>
<protein>
    <submittedName>
        <fullName evidence="1">Uncharacterized protein</fullName>
    </submittedName>
</protein>
<keyword evidence="2" id="KW-1185">Reference proteome</keyword>
<accession>A0AAW0SRI1</accession>
<gene>
    <name evidence="1" type="ORF">O3P69_018715</name>
</gene>